<feature type="transmembrane region" description="Helical" evidence="1">
    <location>
        <begin position="165"/>
        <end position="183"/>
    </location>
</feature>
<feature type="transmembrane region" description="Helical" evidence="1">
    <location>
        <begin position="12"/>
        <end position="35"/>
    </location>
</feature>
<proteinExistence type="predicted"/>
<protein>
    <recommendedName>
        <fullName evidence="4">DUF4386 family protein</fullName>
    </recommendedName>
</protein>
<evidence type="ECO:0000256" key="1">
    <source>
        <dbReference type="SAM" id="Phobius"/>
    </source>
</evidence>
<reference evidence="2 3" key="1">
    <citation type="submission" date="2024-10" db="EMBL/GenBank/DDBJ databases">
        <title>The Natural Products Discovery Center: Release of the First 8490 Sequenced Strains for Exploring Actinobacteria Biosynthetic Diversity.</title>
        <authorList>
            <person name="Kalkreuter E."/>
            <person name="Kautsar S.A."/>
            <person name="Yang D."/>
            <person name="Bader C.D."/>
            <person name="Teijaro C.N."/>
            <person name="Fluegel L."/>
            <person name="Davis C.M."/>
            <person name="Simpson J.R."/>
            <person name="Lauterbach L."/>
            <person name="Steele A.D."/>
            <person name="Gui C."/>
            <person name="Meng S."/>
            <person name="Li G."/>
            <person name="Viehrig K."/>
            <person name="Ye F."/>
            <person name="Su P."/>
            <person name="Kiefer A.F."/>
            <person name="Nichols A."/>
            <person name="Cepeda A.J."/>
            <person name="Yan W."/>
            <person name="Fan B."/>
            <person name="Jiang Y."/>
            <person name="Adhikari A."/>
            <person name="Zheng C.-J."/>
            <person name="Schuster L."/>
            <person name="Cowan T.M."/>
            <person name="Smanski M.J."/>
            <person name="Chevrette M.G."/>
            <person name="De Carvalho L.P.S."/>
            <person name="Shen B."/>
        </authorList>
    </citation>
    <scope>NUCLEOTIDE SEQUENCE [LARGE SCALE GENOMIC DNA]</scope>
    <source>
        <strain evidence="2 3">NPDC000087</strain>
    </source>
</reference>
<name>A0ABW6WAD9_9ACTN</name>
<comment type="caution">
    <text evidence="2">The sequence shown here is derived from an EMBL/GenBank/DDBJ whole genome shotgun (WGS) entry which is preliminary data.</text>
</comment>
<feature type="transmembrane region" description="Helical" evidence="1">
    <location>
        <begin position="133"/>
        <end position="153"/>
    </location>
</feature>
<keyword evidence="1" id="KW-1133">Transmembrane helix</keyword>
<dbReference type="EMBL" id="JBIAZU010000002">
    <property type="protein sequence ID" value="MFF5290277.1"/>
    <property type="molecule type" value="Genomic_DNA"/>
</dbReference>
<keyword evidence="3" id="KW-1185">Reference proteome</keyword>
<gene>
    <name evidence="2" type="ORF">ACFY35_12590</name>
</gene>
<evidence type="ECO:0008006" key="4">
    <source>
        <dbReference type="Google" id="ProtNLM"/>
    </source>
</evidence>
<feature type="transmembrane region" description="Helical" evidence="1">
    <location>
        <begin position="55"/>
        <end position="76"/>
    </location>
</feature>
<evidence type="ECO:0000313" key="2">
    <source>
        <dbReference type="EMBL" id="MFF5290277.1"/>
    </source>
</evidence>
<dbReference type="Proteomes" id="UP001602245">
    <property type="component" value="Unassembled WGS sequence"/>
</dbReference>
<sequence>MDTEAPSRLSRIGWLLALSPALSLVWVTAVVTTMSRSGVDQAADLTQGQMDAIRVGWAVQWVLYAVVVIVISAGLAELNRVLRRQAAGLAVASQIAVVVSVLAVVAVLALRLAAIGFSEAHLGDNDAYTRSLAASYVCTWAAAVATVSTSLALRTSGLLRRTGSIVAVLSAVFLALDVATLAVPPWLFAFLWLAIGVGCYAVEGLPRRDEPEASVTGLDVAVLCGSRPVRSRRDCRWRCPRSGRGAG</sequence>
<feature type="transmembrane region" description="Helical" evidence="1">
    <location>
        <begin position="88"/>
        <end position="113"/>
    </location>
</feature>
<keyword evidence="1" id="KW-0812">Transmembrane</keyword>
<dbReference type="RefSeq" id="WP_026205533.1">
    <property type="nucleotide sequence ID" value="NZ_JBIAZU010000002.1"/>
</dbReference>
<evidence type="ECO:0000313" key="3">
    <source>
        <dbReference type="Proteomes" id="UP001602245"/>
    </source>
</evidence>
<accession>A0ABW6WAD9</accession>
<organism evidence="2 3">
    <name type="scientific">Paractinoplanes globisporus</name>
    <dbReference type="NCBI Taxonomy" id="113565"/>
    <lineage>
        <taxon>Bacteria</taxon>
        <taxon>Bacillati</taxon>
        <taxon>Actinomycetota</taxon>
        <taxon>Actinomycetes</taxon>
        <taxon>Micromonosporales</taxon>
        <taxon>Micromonosporaceae</taxon>
        <taxon>Paractinoplanes</taxon>
    </lineage>
</organism>
<keyword evidence="1" id="KW-0472">Membrane</keyword>